<name>A0A975K4W8_9SPHN</name>
<dbReference type="GO" id="GO:0009851">
    <property type="term" value="P:auxin biosynthetic process"/>
    <property type="evidence" value="ECO:0007669"/>
    <property type="project" value="UniProtKB-KW"/>
</dbReference>
<evidence type="ECO:0000256" key="1">
    <source>
        <dbReference type="ARBA" id="ARBA00004814"/>
    </source>
</evidence>
<accession>A0A975K4W8</accession>
<reference evidence="8" key="1">
    <citation type="submission" date="2021-04" db="EMBL/GenBank/DDBJ databases">
        <title>Isolation of p-tert-butylphenol degrading bacteria Sphingobium phenoxybenzoativorans Tas13 from active sludge.</title>
        <authorList>
            <person name="Li Y."/>
        </authorList>
    </citation>
    <scope>NUCLEOTIDE SEQUENCE</scope>
    <source>
        <strain evidence="8">Tas13</strain>
    </source>
</reference>
<dbReference type="SUPFAM" id="SSF51905">
    <property type="entry name" value="FAD/NAD(P)-binding domain"/>
    <property type="match status" value="1"/>
</dbReference>
<organism evidence="8 9">
    <name type="scientific">Sphingobium phenoxybenzoativorans</name>
    <dbReference type="NCBI Taxonomy" id="1592790"/>
    <lineage>
        <taxon>Bacteria</taxon>
        <taxon>Pseudomonadati</taxon>
        <taxon>Pseudomonadota</taxon>
        <taxon>Alphaproteobacteria</taxon>
        <taxon>Sphingomonadales</taxon>
        <taxon>Sphingomonadaceae</taxon>
        <taxon>Sphingobium</taxon>
    </lineage>
</organism>
<keyword evidence="5" id="KW-0073">Auxin biosynthesis</keyword>
<gene>
    <name evidence="8" type="ORF">KFK14_17910</name>
</gene>
<dbReference type="Gene3D" id="1.20.1440.240">
    <property type="match status" value="1"/>
</dbReference>
<dbReference type="InterPro" id="IPR050281">
    <property type="entry name" value="Flavin_monoamine_oxidase"/>
</dbReference>
<evidence type="ECO:0000256" key="6">
    <source>
        <dbReference type="ARBA" id="ARBA00047321"/>
    </source>
</evidence>
<keyword evidence="9" id="KW-1185">Reference proteome</keyword>
<evidence type="ECO:0000256" key="2">
    <source>
        <dbReference type="ARBA" id="ARBA00005833"/>
    </source>
</evidence>
<comment type="similarity">
    <text evidence="2">Belongs to the tryptophan 2-monooxygenase family.</text>
</comment>
<evidence type="ECO:0000256" key="3">
    <source>
        <dbReference type="ARBA" id="ARBA00012535"/>
    </source>
</evidence>
<evidence type="ECO:0000313" key="9">
    <source>
        <dbReference type="Proteomes" id="UP000681425"/>
    </source>
</evidence>
<evidence type="ECO:0000256" key="5">
    <source>
        <dbReference type="ARBA" id="ARBA00023070"/>
    </source>
</evidence>
<dbReference type="GO" id="GO:0050361">
    <property type="term" value="F:tryptophan 2-monooxygenase activity"/>
    <property type="evidence" value="ECO:0007669"/>
    <property type="project" value="UniProtKB-EC"/>
</dbReference>
<evidence type="ECO:0000256" key="4">
    <source>
        <dbReference type="ARBA" id="ARBA00017871"/>
    </source>
</evidence>
<comment type="pathway">
    <text evidence="1">Plant hormone metabolism; auxin biosynthesis.</text>
</comment>
<dbReference type="Pfam" id="PF01593">
    <property type="entry name" value="Amino_oxidase"/>
    <property type="match status" value="1"/>
</dbReference>
<comment type="catalytic activity">
    <reaction evidence="6">
        <text>L-tryptophan + O2 = indole-3-acetamide + CO2 + H2O</text>
        <dbReference type="Rhea" id="RHEA:16165"/>
        <dbReference type="ChEBI" id="CHEBI:15377"/>
        <dbReference type="ChEBI" id="CHEBI:15379"/>
        <dbReference type="ChEBI" id="CHEBI:16031"/>
        <dbReference type="ChEBI" id="CHEBI:16526"/>
        <dbReference type="ChEBI" id="CHEBI:57912"/>
        <dbReference type="EC" id="1.13.12.3"/>
    </reaction>
</comment>
<dbReference type="RefSeq" id="WP_212608620.1">
    <property type="nucleotide sequence ID" value="NZ_CP073910.1"/>
</dbReference>
<evidence type="ECO:0000313" key="8">
    <source>
        <dbReference type="EMBL" id="QUT04883.1"/>
    </source>
</evidence>
<dbReference type="Proteomes" id="UP000681425">
    <property type="component" value="Chromosome"/>
</dbReference>
<dbReference type="NCBIfam" id="TIGR01409">
    <property type="entry name" value="TAT_signal_seq"/>
    <property type="match status" value="1"/>
</dbReference>
<dbReference type="InterPro" id="IPR036188">
    <property type="entry name" value="FAD/NAD-bd_sf"/>
</dbReference>
<dbReference type="Gene3D" id="3.90.660.10">
    <property type="match status" value="1"/>
</dbReference>
<dbReference type="AlphaFoldDB" id="A0A975K4W8"/>
<evidence type="ECO:0000259" key="7">
    <source>
        <dbReference type="Pfam" id="PF01593"/>
    </source>
</evidence>
<dbReference type="EC" id="1.13.12.3" evidence="3"/>
<dbReference type="PANTHER" id="PTHR10742">
    <property type="entry name" value="FLAVIN MONOAMINE OXIDASE"/>
    <property type="match status" value="1"/>
</dbReference>
<dbReference type="SUPFAM" id="SSF54373">
    <property type="entry name" value="FAD-linked reductases, C-terminal domain"/>
    <property type="match status" value="1"/>
</dbReference>
<dbReference type="EMBL" id="CP073910">
    <property type="protein sequence ID" value="QUT04883.1"/>
    <property type="molecule type" value="Genomic_DNA"/>
</dbReference>
<dbReference type="InterPro" id="IPR002937">
    <property type="entry name" value="Amino_oxidase"/>
</dbReference>
<dbReference type="InterPro" id="IPR006311">
    <property type="entry name" value="TAT_signal"/>
</dbReference>
<sequence length="523" mass="56946">MSITRRDFLNQVAIAGGYAATFSAMQALGMIPRAEASTLPSMPADFGKGRKVVIAGGGIAGLTAAYELRKAGFEPVVLEAAKRPGGRNWTARKGTTVEFIDGTKQECSWDEGHYFNMGPARLPSIHKHVLGYCSELGVELEVEINTSRSALMQSAAMNGGKPVEQRRVMHDTRGHLAELLAKAIDQHTLDDLMTPEELKKLRYLVKGFGDLDADMKYKGTERGGYAVARGAGPVQQKFHTPIPLSELLEADMTKGEFYEEHIDWQATMFQPVGGMDRIPYAFAASLGDIVRYESPVSEIRNTARGVEVTCTQSGKPVKLHADFCICTMPAPILKSVKGLSRQTIAAATAIKANALYKVAWEAPRFWEKENNIYGGISFLKEMVDLVWYPSAKLFSDKGVIVAGFNLEREDDGSLTPFGKLDMSGKLAESRRSVEILHPGHGGDLTKPIYINWAQIPYQLGCVGQTDLPDAQAAYAQLNEPDGRVWFAADWLSRLTGWQEGAILSAHRAIAGIAGHVKGTAAAA</sequence>
<dbReference type="PANTHER" id="PTHR10742:SF410">
    <property type="entry name" value="LYSINE-SPECIFIC HISTONE DEMETHYLASE 2"/>
    <property type="match status" value="1"/>
</dbReference>
<dbReference type="InterPro" id="IPR019546">
    <property type="entry name" value="TAT_signal_bac_arc"/>
</dbReference>
<feature type="domain" description="Amine oxidase" evidence="7">
    <location>
        <begin position="59"/>
        <end position="508"/>
    </location>
</feature>
<dbReference type="KEGG" id="spph:KFK14_17910"/>
<dbReference type="PROSITE" id="PS51318">
    <property type="entry name" value="TAT"/>
    <property type="match status" value="1"/>
</dbReference>
<dbReference type="Gene3D" id="3.50.50.60">
    <property type="entry name" value="FAD/NAD(P)-binding domain"/>
    <property type="match status" value="1"/>
</dbReference>
<protein>
    <recommendedName>
        <fullName evidence="4">Tryptophan 2-monooxygenase</fullName>
        <ecNumber evidence="3">1.13.12.3</ecNumber>
    </recommendedName>
</protein>
<proteinExistence type="inferred from homology"/>